<reference evidence="2 3" key="2">
    <citation type="submission" date="2024-07" db="EMBL/GenBank/DDBJ databases">
        <authorList>
            <person name="Akdeniz Z."/>
        </authorList>
    </citation>
    <scope>NUCLEOTIDE SEQUENCE [LARGE SCALE GENOMIC DNA]</scope>
</reference>
<dbReference type="EMBL" id="CAXDID020000171">
    <property type="protein sequence ID" value="CAL6047503.1"/>
    <property type="molecule type" value="Genomic_DNA"/>
</dbReference>
<organism evidence="1">
    <name type="scientific">Hexamita inflata</name>
    <dbReference type="NCBI Taxonomy" id="28002"/>
    <lineage>
        <taxon>Eukaryota</taxon>
        <taxon>Metamonada</taxon>
        <taxon>Diplomonadida</taxon>
        <taxon>Hexamitidae</taxon>
        <taxon>Hexamitinae</taxon>
        <taxon>Hexamita</taxon>
    </lineage>
</organism>
<keyword evidence="3" id="KW-1185">Reference proteome</keyword>
<dbReference type="AlphaFoldDB" id="A0AA86RC64"/>
<dbReference type="EMBL" id="CATOUU010001099">
    <property type="protein sequence ID" value="CAI9971963.1"/>
    <property type="molecule type" value="Genomic_DNA"/>
</dbReference>
<evidence type="ECO:0000313" key="2">
    <source>
        <dbReference type="EMBL" id="CAL6047503.1"/>
    </source>
</evidence>
<evidence type="ECO:0000313" key="3">
    <source>
        <dbReference type="Proteomes" id="UP001642409"/>
    </source>
</evidence>
<accession>A0AA86RC64</accession>
<dbReference type="Proteomes" id="UP001642409">
    <property type="component" value="Unassembled WGS sequence"/>
</dbReference>
<comment type="caution">
    <text evidence="1">The sequence shown here is derived from an EMBL/GenBank/DDBJ whole genome shotgun (WGS) entry which is preliminary data.</text>
</comment>
<proteinExistence type="predicted"/>
<protein>
    <submittedName>
        <fullName evidence="2">Hypothetical_protein</fullName>
    </submittedName>
</protein>
<sequence length="241" mass="28584">MSLTQLVQSIGPYSHLNQFYPICVYQPFINSKIATKSKQKELNQSNKSFNKILSGNQKIKRYSFTGQQSHSSYTKQQASEQQNIKQYEKYLSNKTKNDIRITKTMIKVKLKETLLEPSRSCSKKLTKDLVTARQLLQSKQQQTTQETFNSINEYRYDDVKSQRNDDSFMYVKVPTVMLKYKQTFEEVIIFQQTYICYNYNSKYSIKCMWLREDQLREDYFPLQQCYLRVVDCTPQIAITTN</sequence>
<name>A0AA86RC64_9EUKA</name>
<reference evidence="1" key="1">
    <citation type="submission" date="2023-06" db="EMBL/GenBank/DDBJ databases">
        <authorList>
            <person name="Kurt Z."/>
        </authorList>
    </citation>
    <scope>NUCLEOTIDE SEQUENCE</scope>
</reference>
<gene>
    <name evidence="2" type="ORF">HINF_LOCUS42240</name>
    <name evidence="1" type="ORF">HINF_LOCUS59608</name>
</gene>
<evidence type="ECO:0000313" key="1">
    <source>
        <dbReference type="EMBL" id="CAI9971963.1"/>
    </source>
</evidence>